<keyword evidence="4" id="KW-1185">Reference proteome</keyword>
<accession>A0A917M1D6</accession>
<dbReference type="Pfam" id="PF01118">
    <property type="entry name" value="Semialdhyde_dh"/>
    <property type="match status" value="1"/>
</dbReference>
<organism evidence="3 4">
    <name type="scientific">Edaphobacter dinghuensis</name>
    <dbReference type="NCBI Taxonomy" id="1560005"/>
    <lineage>
        <taxon>Bacteria</taxon>
        <taxon>Pseudomonadati</taxon>
        <taxon>Acidobacteriota</taxon>
        <taxon>Terriglobia</taxon>
        <taxon>Terriglobales</taxon>
        <taxon>Acidobacteriaceae</taxon>
        <taxon>Edaphobacter</taxon>
    </lineage>
</organism>
<dbReference type="Gene3D" id="3.30.360.10">
    <property type="entry name" value="Dihydrodipicolinate Reductase, domain 2"/>
    <property type="match status" value="1"/>
</dbReference>
<name>A0A917M1D6_9BACT</name>
<dbReference type="AlphaFoldDB" id="A0A917M1D6"/>
<dbReference type="Pfam" id="PF02774">
    <property type="entry name" value="Semialdhyde_dhC"/>
    <property type="match status" value="1"/>
</dbReference>
<dbReference type="CDD" id="cd17894">
    <property type="entry name" value="ASADH_USG1_N"/>
    <property type="match status" value="1"/>
</dbReference>
<dbReference type="Gene3D" id="3.40.50.720">
    <property type="entry name" value="NAD(P)-binding Rossmann-like Domain"/>
    <property type="match status" value="1"/>
</dbReference>
<protein>
    <submittedName>
        <fullName evidence="3">USG-1 protein homolog</fullName>
    </submittedName>
</protein>
<dbReference type="EMBL" id="BMGT01000002">
    <property type="protein sequence ID" value="GGG71082.1"/>
    <property type="molecule type" value="Genomic_DNA"/>
</dbReference>
<dbReference type="GO" id="GO:0016620">
    <property type="term" value="F:oxidoreductase activity, acting on the aldehyde or oxo group of donors, NAD or NADP as acceptor"/>
    <property type="evidence" value="ECO:0007669"/>
    <property type="project" value="InterPro"/>
</dbReference>
<evidence type="ECO:0000259" key="2">
    <source>
        <dbReference type="SMART" id="SM00859"/>
    </source>
</evidence>
<dbReference type="GO" id="GO:0046983">
    <property type="term" value="F:protein dimerization activity"/>
    <property type="evidence" value="ECO:0007669"/>
    <property type="project" value="InterPro"/>
</dbReference>
<dbReference type="CDD" id="cd18129">
    <property type="entry name" value="ASADH_C_USG1_like"/>
    <property type="match status" value="1"/>
</dbReference>
<dbReference type="PANTHER" id="PTHR46278">
    <property type="entry name" value="DEHYDROGENASE, PUTATIVE-RELATED"/>
    <property type="match status" value="1"/>
</dbReference>
<gene>
    <name evidence="3" type="primary">usg</name>
    <name evidence="3" type="ORF">GCM10011585_11600</name>
</gene>
<comment type="similarity">
    <text evidence="1">Belongs to the aspartate-semialdehyde dehydrogenase family.</text>
</comment>
<sequence length="350" mass="37114">MATGIYRIGIVGASSLVGKELSDELGESVLGASDFVLLDEKEAAGQIASSGDEVSFIQRLESSSFDHMDFVFFAGSAEVTKKYWQDARRAGASIVDLTYALDGEKDVRARAPWVAEALAAKASLGGSELDLNTPAVVAGHPAAVMLALAAARLQAKMPLKSVAATVMEPASEHGRLAMDELHQQTVNLLSFQTLPREQYDAQVAFNLLPSLGEAAKVKLAVVEKRIRTEYAEFSAGVLPPLALQLVQAPVFHGYAASVLVEVAQSVTAEQVEAALAGEHVDIVSGESDPPSNLSAAGQEDIMVRVSEDVSSDGVSRFWLWMAADNLKLAALNAIACAGELRRLRPLGKVQ</sequence>
<evidence type="ECO:0000256" key="1">
    <source>
        <dbReference type="ARBA" id="ARBA00010584"/>
    </source>
</evidence>
<comment type="caution">
    <text evidence="3">The sequence shown here is derived from an EMBL/GenBank/DDBJ whole genome shotgun (WGS) entry which is preliminary data.</text>
</comment>
<dbReference type="SUPFAM" id="SSF51735">
    <property type="entry name" value="NAD(P)-binding Rossmann-fold domains"/>
    <property type="match status" value="1"/>
</dbReference>
<reference evidence="3" key="1">
    <citation type="journal article" date="2014" name="Int. J. Syst. Evol. Microbiol.">
        <title>Complete genome sequence of Corynebacterium casei LMG S-19264T (=DSM 44701T), isolated from a smear-ripened cheese.</title>
        <authorList>
            <consortium name="US DOE Joint Genome Institute (JGI-PGF)"/>
            <person name="Walter F."/>
            <person name="Albersmeier A."/>
            <person name="Kalinowski J."/>
            <person name="Ruckert C."/>
        </authorList>
    </citation>
    <scope>NUCLEOTIDE SEQUENCE</scope>
    <source>
        <strain evidence="3">CGMCC 1.12997</strain>
    </source>
</reference>
<feature type="domain" description="Semialdehyde dehydrogenase NAD-binding" evidence="2">
    <location>
        <begin position="7"/>
        <end position="121"/>
    </location>
</feature>
<dbReference type="PIRSF" id="PIRSF000148">
    <property type="entry name" value="ASA_dh"/>
    <property type="match status" value="1"/>
</dbReference>
<evidence type="ECO:0000313" key="3">
    <source>
        <dbReference type="EMBL" id="GGG71082.1"/>
    </source>
</evidence>
<dbReference type="Proteomes" id="UP000647241">
    <property type="component" value="Unassembled WGS sequence"/>
</dbReference>
<proteinExistence type="inferred from homology"/>
<dbReference type="SMART" id="SM00859">
    <property type="entry name" value="Semialdhyde_dh"/>
    <property type="match status" value="1"/>
</dbReference>
<dbReference type="InterPro" id="IPR012280">
    <property type="entry name" value="Semialdhyde_DH_dimer_dom"/>
</dbReference>
<dbReference type="PANTHER" id="PTHR46278:SF2">
    <property type="entry name" value="ASPARTATE-SEMIALDEHYDE DEHYDROGENASE"/>
    <property type="match status" value="1"/>
</dbReference>
<dbReference type="GO" id="GO:0051287">
    <property type="term" value="F:NAD binding"/>
    <property type="evidence" value="ECO:0007669"/>
    <property type="project" value="InterPro"/>
</dbReference>
<dbReference type="InterPro" id="IPR036291">
    <property type="entry name" value="NAD(P)-bd_dom_sf"/>
</dbReference>
<dbReference type="RefSeq" id="WP_188553270.1">
    <property type="nucleotide sequence ID" value="NZ_BMGT01000002.1"/>
</dbReference>
<dbReference type="SUPFAM" id="SSF55347">
    <property type="entry name" value="Glyceraldehyde-3-phosphate dehydrogenase-like, C-terminal domain"/>
    <property type="match status" value="1"/>
</dbReference>
<dbReference type="GO" id="GO:0008652">
    <property type="term" value="P:amino acid biosynthetic process"/>
    <property type="evidence" value="ECO:0007669"/>
    <property type="project" value="InterPro"/>
</dbReference>
<reference evidence="3" key="2">
    <citation type="submission" date="2020-09" db="EMBL/GenBank/DDBJ databases">
        <authorList>
            <person name="Sun Q."/>
            <person name="Zhou Y."/>
        </authorList>
    </citation>
    <scope>NUCLEOTIDE SEQUENCE</scope>
    <source>
        <strain evidence="3">CGMCC 1.12997</strain>
    </source>
</reference>
<evidence type="ECO:0000313" key="4">
    <source>
        <dbReference type="Proteomes" id="UP000647241"/>
    </source>
</evidence>
<dbReference type="InterPro" id="IPR000534">
    <property type="entry name" value="Semialdehyde_DH_NAD-bd"/>
</dbReference>